<keyword evidence="3" id="KW-0804">Transcription</keyword>
<dbReference type="PROSITE" id="PS01117">
    <property type="entry name" value="HTH_MARR_1"/>
    <property type="match status" value="1"/>
</dbReference>
<dbReference type="NCBIfam" id="TIGR02337">
    <property type="entry name" value="HpaR"/>
    <property type="match status" value="1"/>
</dbReference>
<gene>
    <name evidence="5" type="primary">hpaR</name>
    <name evidence="5" type="ORF">PGX00_19005</name>
</gene>
<dbReference type="InterPro" id="IPR036388">
    <property type="entry name" value="WH-like_DNA-bd_sf"/>
</dbReference>
<accession>A0ABT4YVM3</accession>
<dbReference type="InterPro" id="IPR000835">
    <property type="entry name" value="HTH_MarR-typ"/>
</dbReference>
<keyword evidence="1" id="KW-0805">Transcription regulation</keyword>
<feature type="domain" description="HTH marR-type" evidence="4">
    <location>
        <begin position="1"/>
        <end position="137"/>
    </location>
</feature>
<dbReference type="SMART" id="SM00347">
    <property type="entry name" value="HTH_MARR"/>
    <property type="match status" value="1"/>
</dbReference>
<dbReference type="Pfam" id="PF01047">
    <property type="entry name" value="MarR"/>
    <property type="match status" value="1"/>
</dbReference>
<evidence type="ECO:0000259" key="4">
    <source>
        <dbReference type="PROSITE" id="PS50995"/>
    </source>
</evidence>
<evidence type="ECO:0000256" key="2">
    <source>
        <dbReference type="ARBA" id="ARBA00023125"/>
    </source>
</evidence>
<evidence type="ECO:0000313" key="5">
    <source>
        <dbReference type="EMBL" id="MDB1125633.1"/>
    </source>
</evidence>
<reference evidence="5 6" key="1">
    <citation type="submission" date="2023-01" db="EMBL/GenBank/DDBJ databases">
        <title>Vibrio sp. KJ40-1 sp.nov, isolated from marine algae.</title>
        <authorList>
            <person name="Butt M."/>
            <person name="Kim J.M.J."/>
            <person name="Jeon C.O.C."/>
        </authorList>
    </citation>
    <scope>NUCLEOTIDE SEQUENCE [LARGE SCALE GENOMIC DNA]</scope>
    <source>
        <strain evidence="5 6">KJ40-1</strain>
    </source>
</reference>
<dbReference type="InterPro" id="IPR012712">
    <property type="entry name" value="HpaR/FarR"/>
</dbReference>
<dbReference type="PANTHER" id="PTHR33164:SF13">
    <property type="entry name" value="4-HYDROXYPHENYLACETATE CATABOLISM PROTEIN"/>
    <property type="match status" value="1"/>
</dbReference>
<dbReference type="Proteomes" id="UP001210678">
    <property type="component" value="Unassembled WGS sequence"/>
</dbReference>
<name>A0ABT4YVM3_9VIBR</name>
<sequence>MTKFKDSLPLQLIKARDVTLDYFRPVLSENDLTVQQWRVMRIIFAYGEIDFTTLASDSCILSPSLTGVINRLEKHDYVCKIKSEVDQRRVNIRLTEKAEELVKKVRIDIDKQYVLLKEKFGEEKYNQLAELLEELIDLRDS</sequence>
<dbReference type="PROSITE" id="PS50995">
    <property type="entry name" value="HTH_MARR_2"/>
    <property type="match status" value="1"/>
</dbReference>
<keyword evidence="6" id="KW-1185">Reference proteome</keyword>
<dbReference type="SUPFAM" id="SSF46785">
    <property type="entry name" value="Winged helix' DNA-binding domain"/>
    <property type="match status" value="1"/>
</dbReference>
<dbReference type="InterPro" id="IPR023187">
    <property type="entry name" value="Tscrpt_reg_MarR-type_CS"/>
</dbReference>
<proteinExistence type="predicted"/>
<dbReference type="InterPro" id="IPR036390">
    <property type="entry name" value="WH_DNA-bd_sf"/>
</dbReference>
<dbReference type="InterPro" id="IPR039422">
    <property type="entry name" value="MarR/SlyA-like"/>
</dbReference>
<evidence type="ECO:0000256" key="1">
    <source>
        <dbReference type="ARBA" id="ARBA00023015"/>
    </source>
</evidence>
<evidence type="ECO:0000256" key="3">
    <source>
        <dbReference type="ARBA" id="ARBA00023163"/>
    </source>
</evidence>
<dbReference type="Gene3D" id="1.10.10.10">
    <property type="entry name" value="Winged helix-like DNA-binding domain superfamily/Winged helix DNA-binding domain"/>
    <property type="match status" value="1"/>
</dbReference>
<comment type="caution">
    <text evidence="5">The sequence shown here is derived from an EMBL/GenBank/DDBJ whole genome shotgun (WGS) entry which is preliminary data.</text>
</comment>
<protein>
    <submittedName>
        <fullName evidence="5">Homoprotocatechuate degradation operon regulator HpaR</fullName>
    </submittedName>
</protein>
<evidence type="ECO:0000313" key="6">
    <source>
        <dbReference type="Proteomes" id="UP001210678"/>
    </source>
</evidence>
<organism evidence="5 6">
    <name type="scientific">Vibrio algarum</name>
    <dbReference type="NCBI Taxonomy" id="3020714"/>
    <lineage>
        <taxon>Bacteria</taxon>
        <taxon>Pseudomonadati</taxon>
        <taxon>Pseudomonadota</taxon>
        <taxon>Gammaproteobacteria</taxon>
        <taxon>Vibrionales</taxon>
        <taxon>Vibrionaceae</taxon>
        <taxon>Vibrio</taxon>
    </lineage>
</organism>
<dbReference type="RefSeq" id="WP_272139531.1">
    <property type="nucleotide sequence ID" value="NZ_JAQLOI010000003.1"/>
</dbReference>
<dbReference type="PANTHER" id="PTHR33164">
    <property type="entry name" value="TRANSCRIPTIONAL REGULATOR, MARR FAMILY"/>
    <property type="match status" value="1"/>
</dbReference>
<keyword evidence="2" id="KW-0238">DNA-binding</keyword>
<dbReference type="EMBL" id="JAQLOI010000003">
    <property type="protein sequence ID" value="MDB1125633.1"/>
    <property type="molecule type" value="Genomic_DNA"/>
</dbReference>